<feature type="region of interest" description="Disordered" evidence="13">
    <location>
        <begin position="494"/>
        <end position="552"/>
    </location>
</feature>
<organism evidence="15 16">
    <name type="scientific">Mycena indigotica</name>
    <dbReference type="NCBI Taxonomy" id="2126181"/>
    <lineage>
        <taxon>Eukaryota</taxon>
        <taxon>Fungi</taxon>
        <taxon>Dikarya</taxon>
        <taxon>Basidiomycota</taxon>
        <taxon>Agaricomycotina</taxon>
        <taxon>Agaricomycetes</taxon>
        <taxon>Agaricomycetidae</taxon>
        <taxon>Agaricales</taxon>
        <taxon>Marasmiineae</taxon>
        <taxon>Mycenaceae</taxon>
        <taxon>Mycena</taxon>
    </lineage>
</organism>
<evidence type="ECO:0000256" key="9">
    <source>
        <dbReference type="ARBA" id="ARBA00022840"/>
    </source>
</evidence>
<dbReference type="PANTHER" id="PTHR24346">
    <property type="entry name" value="MAP/MICROTUBULE AFFINITY-REGULATING KINASE"/>
    <property type="match status" value="1"/>
</dbReference>
<evidence type="ECO:0000256" key="11">
    <source>
        <dbReference type="ARBA" id="ARBA00048679"/>
    </source>
</evidence>
<dbReference type="PROSITE" id="PS00108">
    <property type="entry name" value="PROTEIN_KINASE_ST"/>
    <property type="match status" value="1"/>
</dbReference>
<dbReference type="InterPro" id="IPR000719">
    <property type="entry name" value="Prot_kinase_dom"/>
</dbReference>
<dbReference type="GO" id="GO:0005935">
    <property type="term" value="C:cellular bud neck"/>
    <property type="evidence" value="ECO:0007669"/>
    <property type="project" value="UniProtKB-SubCell"/>
</dbReference>
<dbReference type="OrthoDB" id="193931at2759"/>
<name>A0A8H6WB10_9AGAR</name>
<evidence type="ECO:0000256" key="2">
    <source>
        <dbReference type="ARBA" id="ARBA00010791"/>
    </source>
</evidence>
<dbReference type="PROSITE" id="PS50011">
    <property type="entry name" value="PROTEIN_KINASE_DOM"/>
    <property type="match status" value="1"/>
</dbReference>
<dbReference type="GO" id="GO:0005524">
    <property type="term" value="F:ATP binding"/>
    <property type="evidence" value="ECO:0007669"/>
    <property type="project" value="UniProtKB-UniRule"/>
</dbReference>
<dbReference type="RefSeq" id="XP_037223171.1">
    <property type="nucleotide sequence ID" value="XM_037360286.1"/>
</dbReference>
<keyword evidence="4" id="KW-0723">Serine/threonine-protein kinase</keyword>
<dbReference type="Pfam" id="PF00069">
    <property type="entry name" value="Pkinase"/>
    <property type="match status" value="1"/>
</dbReference>
<dbReference type="Proteomes" id="UP000636479">
    <property type="component" value="Unassembled WGS sequence"/>
</dbReference>
<dbReference type="InterPro" id="IPR011009">
    <property type="entry name" value="Kinase-like_dom_sf"/>
</dbReference>
<feature type="domain" description="Protein kinase" evidence="14">
    <location>
        <begin position="23"/>
        <end position="287"/>
    </location>
</feature>
<protein>
    <recommendedName>
        <fullName evidence="3">non-specific serine/threonine protein kinase</fullName>
        <ecNumber evidence="3">2.7.11.1</ecNumber>
    </recommendedName>
</protein>
<feature type="region of interest" description="Disordered" evidence="13">
    <location>
        <begin position="405"/>
        <end position="450"/>
    </location>
</feature>
<feature type="compositionally biased region" description="Polar residues" evidence="13">
    <location>
        <begin position="494"/>
        <end position="510"/>
    </location>
</feature>
<dbReference type="GO" id="GO:0005940">
    <property type="term" value="C:septin ring"/>
    <property type="evidence" value="ECO:0007669"/>
    <property type="project" value="UniProtKB-ARBA"/>
</dbReference>
<keyword evidence="8 15" id="KW-0418">Kinase</keyword>
<feature type="compositionally biased region" description="Basic and acidic residues" evidence="13">
    <location>
        <begin position="515"/>
        <end position="527"/>
    </location>
</feature>
<dbReference type="InterPro" id="IPR017441">
    <property type="entry name" value="Protein_kinase_ATP_BS"/>
</dbReference>
<comment type="subcellular location">
    <subcellularLocation>
        <location evidence="1">Bud neck</location>
    </subcellularLocation>
</comment>
<keyword evidence="9 12" id="KW-0067">ATP-binding</keyword>
<evidence type="ECO:0000313" key="15">
    <source>
        <dbReference type="EMBL" id="KAF7309721.1"/>
    </source>
</evidence>
<evidence type="ECO:0000256" key="4">
    <source>
        <dbReference type="ARBA" id="ARBA00022527"/>
    </source>
</evidence>
<proteinExistence type="inferred from homology"/>
<keyword evidence="5" id="KW-0597">Phosphoprotein</keyword>
<dbReference type="PANTHER" id="PTHR24346:SF110">
    <property type="entry name" value="NON-SPECIFIC SERINE_THREONINE PROTEIN KINASE"/>
    <property type="match status" value="1"/>
</dbReference>
<dbReference type="EC" id="2.7.11.1" evidence="3"/>
<evidence type="ECO:0000256" key="1">
    <source>
        <dbReference type="ARBA" id="ARBA00004266"/>
    </source>
</evidence>
<dbReference type="GO" id="GO:0004674">
    <property type="term" value="F:protein serine/threonine kinase activity"/>
    <property type="evidence" value="ECO:0007669"/>
    <property type="project" value="UniProtKB-KW"/>
</dbReference>
<gene>
    <name evidence="15" type="ORF">MIND_00343900</name>
</gene>
<comment type="catalytic activity">
    <reaction evidence="10">
        <text>L-threonyl-[protein] + ATP = O-phospho-L-threonyl-[protein] + ADP + H(+)</text>
        <dbReference type="Rhea" id="RHEA:46608"/>
        <dbReference type="Rhea" id="RHEA-COMP:11060"/>
        <dbReference type="Rhea" id="RHEA-COMP:11605"/>
        <dbReference type="ChEBI" id="CHEBI:15378"/>
        <dbReference type="ChEBI" id="CHEBI:30013"/>
        <dbReference type="ChEBI" id="CHEBI:30616"/>
        <dbReference type="ChEBI" id="CHEBI:61977"/>
        <dbReference type="ChEBI" id="CHEBI:456216"/>
        <dbReference type="EC" id="2.7.11.1"/>
    </reaction>
</comment>
<evidence type="ECO:0000256" key="12">
    <source>
        <dbReference type="PROSITE-ProRule" id="PRU10141"/>
    </source>
</evidence>
<comment type="catalytic activity">
    <reaction evidence="11">
        <text>L-seryl-[protein] + ATP = O-phospho-L-seryl-[protein] + ADP + H(+)</text>
        <dbReference type="Rhea" id="RHEA:17989"/>
        <dbReference type="Rhea" id="RHEA-COMP:9863"/>
        <dbReference type="Rhea" id="RHEA-COMP:11604"/>
        <dbReference type="ChEBI" id="CHEBI:15378"/>
        <dbReference type="ChEBI" id="CHEBI:29999"/>
        <dbReference type="ChEBI" id="CHEBI:30616"/>
        <dbReference type="ChEBI" id="CHEBI:83421"/>
        <dbReference type="ChEBI" id="CHEBI:456216"/>
        <dbReference type="EC" id="2.7.11.1"/>
    </reaction>
</comment>
<comment type="caution">
    <text evidence="15">The sequence shown here is derived from an EMBL/GenBank/DDBJ whole genome shotgun (WGS) entry which is preliminary data.</text>
</comment>
<evidence type="ECO:0000256" key="8">
    <source>
        <dbReference type="ARBA" id="ARBA00022777"/>
    </source>
</evidence>
<evidence type="ECO:0000259" key="14">
    <source>
        <dbReference type="PROSITE" id="PS50011"/>
    </source>
</evidence>
<evidence type="ECO:0000256" key="10">
    <source>
        <dbReference type="ARBA" id="ARBA00047899"/>
    </source>
</evidence>
<dbReference type="EMBL" id="JACAZF010000003">
    <property type="protein sequence ID" value="KAF7309721.1"/>
    <property type="molecule type" value="Genomic_DNA"/>
</dbReference>
<dbReference type="FunFam" id="1.10.510.10:FF:000394">
    <property type="entry name" value="Serine/threonine-protein kinase HSL1"/>
    <property type="match status" value="1"/>
</dbReference>
<evidence type="ECO:0000256" key="7">
    <source>
        <dbReference type="ARBA" id="ARBA00022741"/>
    </source>
</evidence>
<evidence type="ECO:0000256" key="13">
    <source>
        <dbReference type="SAM" id="MobiDB-lite"/>
    </source>
</evidence>
<evidence type="ECO:0000256" key="3">
    <source>
        <dbReference type="ARBA" id="ARBA00012513"/>
    </source>
</evidence>
<reference evidence="15" key="1">
    <citation type="submission" date="2020-05" db="EMBL/GenBank/DDBJ databases">
        <title>Mycena genomes resolve the evolution of fungal bioluminescence.</title>
        <authorList>
            <person name="Tsai I.J."/>
        </authorList>
    </citation>
    <scope>NUCLEOTIDE SEQUENCE</scope>
    <source>
        <strain evidence="15">171206Taipei</strain>
    </source>
</reference>
<evidence type="ECO:0000256" key="5">
    <source>
        <dbReference type="ARBA" id="ARBA00022553"/>
    </source>
</evidence>
<evidence type="ECO:0000256" key="6">
    <source>
        <dbReference type="ARBA" id="ARBA00022679"/>
    </source>
</evidence>
<dbReference type="PROSITE" id="PS00107">
    <property type="entry name" value="PROTEIN_KINASE_ATP"/>
    <property type="match status" value="1"/>
</dbReference>
<dbReference type="Gene3D" id="1.10.510.10">
    <property type="entry name" value="Transferase(Phosphotransferase) domain 1"/>
    <property type="match status" value="1"/>
</dbReference>
<accession>A0A8H6WB10</accession>
<keyword evidence="16" id="KW-1185">Reference proteome</keyword>
<feature type="binding site" evidence="12">
    <location>
        <position position="52"/>
    </location>
    <ligand>
        <name>ATP</name>
        <dbReference type="ChEBI" id="CHEBI:30616"/>
    </ligand>
</feature>
<keyword evidence="7 12" id="KW-0547">Nucleotide-binding</keyword>
<dbReference type="GO" id="GO:0035556">
    <property type="term" value="P:intracellular signal transduction"/>
    <property type="evidence" value="ECO:0007669"/>
    <property type="project" value="TreeGrafter"/>
</dbReference>
<keyword evidence="6" id="KW-0808">Transferase</keyword>
<dbReference type="SMART" id="SM00220">
    <property type="entry name" value="S_TKc"/>
    <property type="match status" value="1"/>
</dbReference>
<dbReference type="InterPro" id="IPR008271">
    <property type="entry name" value="Ser/Thr_kinase_AS"/>
</dbReference>
<dbReference type="GeneID" id="59342802"/>
<evidence type="ECO:0000313" key="16">
    <source>
        <dbReference type="Proteomes" id="UP000636479"/>
    </source>
</evidence>
<comment type="similarity">
    <text evidence="2">Belongs to the protein kinase superfamily. CAMK Ser/Thr protein kinase family. NIM1 subfamily.</text>
</comment>
<sequence>MAGLDTIPRLPGVPLDPKRIGLWKIGRTIGTGASGRVRIARHAKTGQYAAIKIVSKLSFDPTTPLNCISSTTDYNLVALEREIVVMKLIDHPNIMRLYDVWETSTHMYLILEYVQGGELFEHLCKRGRLPTEEARGYFQQIISAIDYCHRFNIAHRDLKPENILLDEQSNIKIADFGMAAWLTNGMLQTSCGSPHYAAPEVFDSRRYEGSGADIWSCGVILFSLLAGRLPFESDDDDMDALVPKILGAAYDMPQDIDPSAQDLIRKMLVVNPHQRITMPELLQHPFYNLNKPITSYHVPSLENISRPITNGTPIDPDILANLRALWHPTPDEEILGSLKNEEQNWQKGIYHLLVDYRNRHSEDYHEEEKLAEARRQKRKQKRQQQTLFAVSSNSTIVRVLRQAELPPRDGPPTPRRAVRRSSFANDSPMVPKIQFLPATPTPEKTGHLAPQSADTDIKMQAAWNQIAEDLNTGTKDYPEPFAWSHLPSLGTTLDRSDTASTRPLSIQRKVQPSRARVEADMEDKENVADPSVGTVPKSSLKTGKHGKKAMPSDKRVKIMAPAPFSKLGIRRVSPSSPVPGLPSRSTSISVSPKRRWLGGVFNSKPVAVTFESFYDIYTTRNECRRLLMEMDLRVVLGDAEGLGVLHCRLEDTKHPSVLMATMKAVQFRAEVQRFVHARNEESVSVRVVYEKGSVDTFKEVCKRLSRNWDLDQFVD</sequence>
<dbReference type="SUPFAM" id="SSF56112">
    <property type="entry name" value="Protein kinase-like (PK-like)"/>
    <property type="match status" value="1"/>
</dbReference>
<dbReference type="AlphaFoldDB" id="A0A8H6WB10"/>